<evidence type="ECO:0000256" key="2">
    <source>
        <dbReference type="ARBA" id="ARBA00007371"/>
    </source>
</evidence>
<gene>
    <name evidence="9" type="primary">LOC109260737</name>
</gene>
<proteinExistence type="inferred from homology"/>
<evidence type="ECO:0000256" key="6">
    <source>
        <dbReference type="RuleBase" id="RU231113"/>
    </source>
</evidence>
<dbReference type="GO" id="GO:0045087">
    <property type="term" value="P:innate immune response"/>
    <property type="evidence" value="ECO:0007669"/>
    <property type="project" value="InterPro"/>
</dbReference>
<evidence type="ECO:0000259" key="7">
    <source>
        <dbReference type="Pfam" id="PF13841"/>
    </source>
</evidence>
<keyword evidence="5" id="KW-1015">Disulfide bond</keyword>
<dbReference type="KEGG" id="ppad:109260737"/>
<feature type="domain" description="Beta-defensin" evidence="7">
    <location>
        <begin position="49"/>
        <end position="78"/>
    </location>
</feature>
<dbReference type="GeneID" id="109260737"/>
<reference evidence="9" key="1">
    <citation type="submission" date="2025-08" db="UniProtKB">
        <authorList>
            <consortium name="RefSeq"/>
        </authorList>
    </citation>
    <scope>IDENTIFICATION</scope>
    <source>
        <tissue evidence="9">Whole blood</tissue>
    </source>
</reference>
<dbReference type="InterPro" id="IPR025933">
    <property type="entry name" value="Beta_defensin_dom"/>
</dbReference>
<dbReference type="GO" id="GO:0042742">
    <property type="term" value="P:defense response to bacterium"/>
    <property type="evidence" value="ECO:0007669"/>
    <property type="project" value="UniProtKB-UniRule"/>
</dbReference>
<comment type="similarity">
    <text evidence="2 6">Belongs to the beta-defensin family.</text>
</comment>
<dbReference type="Pfam" id="PF13841">
    <property type="entry name" value="Defensin_beta_2"/>
    <property type="match status" value="1"/>
</dbReference>
<dbReference type="AlphaFoldDB" id="A0A9V1F3N9"/>
<dbReference type="Proteomes" id="UP001165780">
    <property type="component" value="Unplaced"/>
</dbReference>
<keyword evidence="3 6" id="KW-0964">Secreted</keyword>
<keyword evidence="6" id="KW-0211">Defensin</keyword>
<organism evidence="8 9">
    <name type="scientific">Panthera pardus</name>
    <name type="common">Leopard</name>
    <name type="synonym">Felis pardus</name>
    <dbReference type="NCBI Taxonomy" id="9691"/>
    <lineage>
        <taxon>Eukaryota</taxon>
        <taxon>Metazoa</taxon>
        <taxon>Chordata</taxon>
        <taxon>Craniata</taxon>
        <taxon>Vertebrata</taxon>
        <taxon>Euteleostomi</taxon>
        <taxon>Mammalia</taxon>
        <taxon>Eutheria</taxon>
        <taxon>Laurasiatheria</taxon>
        <taxon>Carnivora</taxon>
        <taxon>Feliformia</taxon>
        <taxon>Felidae</taxon>
        <taxon>Pantherinae</taxon>
        <taxon>Panthera</taxon>
    </lineage>
</organism>
<evidence type="ECO:0000313" key="9">
    <source>
        <dbReference type="RefSeq" id="XP_019294708.2"/>
    </source>
</evidence>
<evidence type="ECO:0000313" key="8">
    <source>
        <dbReference type="Proteomes" id="UP001165780"/>
    </source>
</evidence>
<dbReference type="GO" id="GO:0005576">
    <property type="term" value="C:extracellular region"/>
    <property type="evidence" value="ECO:0007669"/>
    <property type="project" value="UniProtKB-SubCell"/>
</dbReference>
<evidence type="ECO:0000256" key="5">
    <source>
        <dbReference type="ARBA" id="ARBA00023157"/>
    </source>
</evidence>
<keyword evidence="4" id="KW-0732">Signal</keyword>
<keyword evidence="6" id="KW-0929">Antimicrobial</keyword>
<sequence length="99" mass="11022">MAQVKLSLCGSIVCQVHRDPGPMLDVSERRINPSGSFPYIARNAFFDEKCSKLQGRCVNSCQKNEELVALCQKSLKCCLTLQPCWKNTNDKSEVSGIPE</sequence>
<protein>
    <recommendedName>
        <fullName evidence="6">Beta-defensin</fullName>
    </recommendedName>
</protein>
<evidence type="ECO:0000256" key="4">
    <source>
        <dbReference type="ARBA" id="ARBA00022729"/>
    </source>
</evidence>
<keyword evidence="8" id="KW-1185">Reference proteome</keyword>
<comment type="subcellular location">
    <subcellularLocation>
        <location evidence="1 6">Secreted</location>
    </subcellularLocation>
</comment>
<dbReference type="Gene3D" id="3.10.360.10">
    <property type="entry name" value="Antimicrobial Peptide, Beta-defensin 2, Chain A"/>
    <property type="match status" value="1"/>
</dbReference>
<evidence type="ECO:0000256" key="1">
    <source>
        <dbReference type="ARBA" id="ARBA00004613"/>
    </source>
</evidence>
<evidence type="ECO:0000256" key="3">
    <source>
        <dbReference type="ARBA" id="ARBA00022525"/>
    </source>
</evidence>
<comment type="function">
    <text evidence="6">Has antibacterial activity.</text>
</comment>
<keyword evidence="6" id="KW-0044">Antibiotic</keyword>
<accession>A0A9V1F3N9</accession>
<name>A0A9V1F3N9_PANPR</name>
<dbReference type="RefSeq" id="XP_019294708.2">
    <property type="nucleotide sequence ID" value="XM_019439163.2"/>
</dbReference>